<evidence type="ECO:0000313" key="2">
    <source>
        <dbReference type="EMBL" id="QBM26766.1"/>
    </source>
</evidence>
<dbReference type="Proteomes" id="UP000293912">
    <property type="component" value="Chromosome"/>
</dbReference>
<dbReference type="EMBL" id="CP037867">
    <property type="protein sequence ID" value="QBM26766.1"/>
    <property type="molecule type" value="Genomic_DNA"/>
</dbReference>
<dbReference type="RefSeq" id="WP_133155781.1">
    <property type="nucleotide sequence ID" value="NZ_CP037867.1"/>
</dbReference>
<name>A0A4P6WWD9_HYDPS</name>
<evidence type="ECO:0008006" key="4">
    <source>
        <dbReference type="Google" id="ProtNLM"/>
    </source>
</evidence>
<keyword evidence="1" id="KW-0472">Membrane</keyword>
<reference evidence="2 3" key="1">
    <citation type="submission" date="2019-03" db="EMBL/GenBank/DDBJ databases">
        <authorList>
            <person name="Sebastian G."/>
            <person name="Baumann P."/>
            <person name="Ruckert C."/>
            <person name="Kalinowski J."/>
            <person name="Nebel B."/>
            <person name="Takors R."/>
            <person name="Blombach B."/>
        </authorList>
    </citation>
    <scope>NUCLEOTIDE SEQUENCE [LARGE SCALE GENOMIC DNA]</scope>
    <source>
        <strain evidence="2 3">DSM 1084</strain>
    </source>
</reference>
<evidence type="ECO:0000313" key="3">
    <source>
        <dbReference type="Proteomes" id="UP000293912"/>
    </source>
</evidence>
<keyword evidence="3" id="KW-1185">Reference proteome</keyword>
<proteinExistence type="predicted"/>
<sequence>MNTTVKTLGDEASNLAHEAALGTEHAIRSTQHLAQQGLDGLGTARAQTGAALQQLAHDTSALTHRGMEALRDGGQQLREKSSHARQATAEYIQHEPIKSVLIAAAVGAGLMGLLTLLSRHRGNGH</sequence>
<dbReference type="AlphaFoldDB" id="A0A4P6WWD9"/>
<evidence type="ECO:0000256" key="1">
    <source>
        <dbReference type="SAM" id="Phobius"/>
    </source>
</evidence>
<dbReference type="KEGG" id="hpse:HPF_03665"/>
<gene>
    <name evidence="2" type="ORF">HPF_03665</name>
</gene>
<accession>A0A4P6WWD9</accession>
<organism evidence="2 3">
    <name type="scientific">Hydrogenophaga pseudoflava</name>
    <name type="common">Pseudomonas carboxydoflava</name>
    <dbReference type="NCBI Taxonomy" id="47421"/>
    <lineage>
        <taxon>Bacteria</taxon>
        <taxon>Pseudomonadati</taxon>
        <taxon>Pseudomonadota</taxon>
        <taxon>Betaproteobacteria</taxon>
        <taxon>Burkholderiales</taxon>
        <taxon>Comamonadaceae</taxon>
        <taxon>Hydrogenophaga</taxon>
    </lineage>
</organism>
<keyword evidence="1" id="KW-0812">Transmembrane</keyword>
<keyword evidence="1" id="KW-1133">Transmembrane helix</keyword>
<feature type="transmembrane region" description="Helical" evidence="1">
    <location>
        <begin position="100"/>
        <end position="117"/>
    </location>
</feature>
<protein>
    <recommendedName>
        <fullName evidence="4">DUF883 domain-containing protein</fullName>
    </recommendedName>
</protein>